<dbReference type="InterPro" id="IPR016181">
    <property type="entry name" value="Acyl_CoA_acyltransferase"/>
</dbReference>
<dbReference type="InterPro" id="IPR051531">
    <property type="entry name" value="N-acetyltransferase"/>
</dbReference>
<dbReference type="PANTHER" id="PTHR43792:SF1">
    <property type="entry name" value="N-ACETYLTRANSFERASE DOMAIN-CONTAINING PROTEIN"/>
    <property type="match status" value="1"/>
</dbReference>
<dbReference type="AlphaFoldDB" id="A0A917V2Q0"/>
<dbReference type="Pfam" id="PF13302">
    <property type="entry name" value="Acetyltransf_3"/>
    <property type="match status" value="1"/>
</dbReference>
<dbReference type="GO" id="GO:0016747">
    <property type="term" value="F:acyltransferase activity, transferring groups other than amino-acyl groups"/>
    <property type="evidence" value="ECO:0007669"/>
    <property type="project" value="InterPro"/>
</dbReference>
<name>A0A917V2Q0_9HYPH</name>
<proteinExistence type="predicted"/>
<evidence type="ECO:0000313" key="3">
    <source>
        <dbReference type="Proteomes" id="UP000600449"/>
    </source>
</evidence>
<gene>
    <name evidence="2" type="ORF">GCM10011322_08850</name>
</gene>
<dbReference type="EMBL" id="BMMF01000002">
    <property type="protein sequence ID" value="GGK24445.1"/>
    <property type="molecule type" value="Genomic_DNA"/>
</dbReference>
<dbReference type="InterPro" id="IPR000182">
    <property type="entry name" value="GNAT_dom"/>
</dbReference>
<comment type="caution">
    <text evidence="2">The sequence shown here is derived from an EMBL/GenBank/DDBJ whole genome shotgun (WGS) entry which is preliminary data.</text>
</comment>
<evidence type="ECO:0000313" key="2">
    <source>
        <dbReference type="EMBL" id="GGK24445.1"/>
    </source>
</evidence>
<dbReference type="RefSeq" id="WP_244645082.1">
    <property type="nucleotide sequence ID" value="NZ_BMMF01000002.1"/>
</dbReference>
<accession>A0A917V2Q0</accession>
<dbReference type="PROSITE" id="PS51186">
    <property type="entry name" value="GNAT"/>
    <property type="match status" value="1"/>
</dbReference>
<dbReference type="PANTHER" id="PTHR43792">
    <property type="entry name" value="GNAT FAMILY, PUTATIVE (AFU_ORTHOLOGUE AFUA_3G00765)-RELATED-RELATED"/>
    <property type="match status" value="1"/>
</dbReference>
<keyword evidence="3" id="KW-1185">Reference proteome</keyword>
<reference evidence="2 3" key="1">
    <citation type="journal article" date="2014" name="Int. J. Syst. Evol. Microbiol.">
        <title>Complete genome sequence of Corynebacterium casei LMG S-19264T (=DSM 44701T), isolated from a smear-ripened cheese.</title>
        <authorList>
            <consortium name="US DOE Joint Genome Institute (JGI-PGF)"/>
            <person name="Walter F."/>
            <person name="Albersmeier A."/>
            <person name="Kalinowski J."/>
            <person name="Ruckert C."/>
        </authorList>
    </citation>
    <scope>NUCLEOTIDE SEQUENCE [LARGE SCALE GENOMIC DNA]</scope>
    <source>
        <strain evidence="2 3">CGMCC 1.9161</strain>
    </source>
</reference>
<feature type="domain" description="N-acetyltransferase" evidence="1">
    <location>
        <begin position="31"/>
        <end position="200"/>
    </location>
</feature>
<sequence>MRPPSPTPTPVDPSPDRWPMVRPARLETERLLLRPWRDADLAPFAALNADARVMEHFPSVLDRLDSDAAAGRFRAAYARRGYGLWAVEVKGGAPFIGFAGLAPAPDDLPFAPAMEIGWRLAADHWGVGYATEAARAALAFAFERLRLPEIVSFTVPENVRSIAVMRKIGLARDPAGDFLMPARRPGRVARLHVLYRLRRPEG</sequence>
<evidence type="ECO:0000259" key="1">
    <source>
        <dbReference type="PROSITE" id="PS51186"/>
    </source>
</evidence>
<dbReference type="Gene3D" id="3.40.630.30">
    <property type="match status" value="1"/>
</dbReference>
<organism evidence="2 3">
    <name type="scientific">Salinarimonas ramus</name>
    <dbReference type="NCBI Taxonomy" id="690164"/>
    <lineage>
        <taxon>Bacteria</taxon>
        <taxon>Pseudomonadati</taxon>
        <taxon>Pseudomonadota</taxon>
        <taxon>Alphaproteobacteria</taxon>
        <taxon>Hyphomicrobiales</taxon>
        <taxon>Salinarimonadaceae</taxon>
        <taxon>Salinarimonas</taxon>
    </lineage>
</organism>
<dbReference type="SUPFAM" id="SSF55729">
    <property type="entry name" value="Acyl-CoA N-acyltransferases (Nat)"/>
    <property type="match status" value="1"/>
</dbReference>
<protein>
    <submittedName>
        <fullName evidence="2">N-acetyltransferase</fullName>
    </submittedName>
</protein>
<dbReference type="Proteomes" id="UP000600449">
    <property type="component" value="Unassembled WGS sequence"/>
</dbReference>